<comment type="caution">
    <text evidence="1">The sequence shown here is derived from an EMBL/GenBank/DDBJ whole genome shotgun (WGS) entry which is preliminary data.</text>
</comment>
<name>A0A1V3WWS7_MYCKA</name>
<accession>A0A1V3WWS7</accession>
<dbReference type="EMBL" id="MVBN01000006">
    <property type="protein sequence ID" value="OOK71006.1"/>
    <property type="molecule type" value="Genomic_DNA"/>
</dbReference>
<sequence length="37" mass="3741">MIPGIGNLGKLPTWTELAALPDFLAASRACPVSASAT</sequence>
<organism evidence="1 2">
    <name type="scientific">Mycobacterium kansasii</name>
    <dbReference type="NCBI Taxonomy" id="1768"/>
    <lineage>
        <taxon>Bacteria</taxon>
        <taxon>Bacillati</taxon>
        <taxon>Actinomycetota</taxon>
        <taxon>Actinomycetes</taxon>
        <taxon>Mycobacteriales</taxon>
        <taxon>Mycobacteriaceae</taxon>
        <taxon>Mycobacterium</taxon>
    </lineage>
</organism>
<protein>
    <submittedName>
        <fullName evidence="1">Uncharacterized protein</fullName>
    </submittedName>
</protein>
<dbReference type="AlphaFoldDB" id="A0A1V3WWS7"/>
<evidence type="ECO:0000313" key="2">
    <source>
        <dbReference type="Proteomes" id="UP000188532"/>
    </source>
</evidence>
<proteinExistence type="predicted"/>
<gene>
    <name evidence="1" type="ORF">BZL29_5456</name>
</gene>
<reference evidence="1 2" key="1">
    <citation type="submission" date="2017-02" db="EMBL/GenBank/DDBJ databases">
        <title>Complete genome sequences of Mycobacterium kansasii strains isolated from rhesus macaques.</title>
        <authorList>
            <person name="Panda A."/>
            <person name="Nagaraj S."/>
            <person name="Zhao X."/>
            <person name="Tettelin H."/>
            <person name="Detolla L.J."/>
        </authorList>
    </citation>
    <scope>NUCLEOTIDE SEQUENCE [LARGE SCALE GENOMIC DNA]</scope>
    <source>
        <strain evidence="1 2">11-3469</strain>
    </source>
</reference>
<evidence type="ECO:0000313" key="1">
    <source>
        <dbReference type="EMBL" id="OOK71006.1"/>
    </source>
</evidence>
<dbReference type="Proteomes" id="UP000188532">
    <property type="component" value="Unassembled WGS sequence"/>
</dbReference>